<dbReference type="HOGENOM" id="CLU_819222_0_0_1"/>
<feature type="compositionally biased region" description="Polar residues" evidence="1">
    <location>
        <begin position="306"/>
        <end position="339"/>
    </location>
</feature>
<dbReference type="OrthoDB" id="3649051at2759"/>
<dbReference type="EMBL" id="KB446557">
    <property type="protein sequence ID" value="EME85157.1"/>
    <property type="molecule type" value="Genomic_DNA"/>
</dbReference>
<accession>M3B761</accession>
<proteinExistence type="predicted"/>
<feature type="compositionally biased region" description="Polar residues" evidence="1">
    <location>
        <begin position="17"/>
        <end position="30"/>
    </location>
</feature>
<sequence length="339" mass="37247">MGNAGSKVCETEKFEQHQQSFARASETFSQKRPHSPGFDLIQDAQPTPKRNRPNDDRIEEVRRDLVRRFEALRPQASAQAAQSIEIQKRAVRVGSGEAGFTSEEEQPSSPSSGATFGHSELADVAAEQPKNSTPCVAYSRSPSPELLAPQVDDGFGYGWSTRHTNADLAELSKILLLTNDWPDYATAFRKSAQQEDDSDTFANNEQLTRNGLGIKLAISALSQIDLKSDITGSGSAESKALENTALKPDDASLQLPNSSGVDQAFDELDTARHKGDTVKAKVLAAPNHLTSSDRQIALTGVWQRYDGSQSPPFPRSQQNWSPNNHHSWKSTWESLRSER</sequence>
<dbReference type="VEuPathDB" id="FungiDB:MYCFIDRAFT_174003"/>
<dbReference type="KEGG" id="pfj:MYCFIDRAFT_174003"/>
<keyword evidence="3" id="KW-1185">Reference proteome</keyword>
<name>M3B761_PSEFD</name>
<organism evidence="2 3">
    <name type="scientific">Pseudocercospora fijiensis (strain CIRAD86)</name>
    <name type="common">Black leaf streak disease fungus</name>
    <name type="synonym">Mycosphaerella fijiensis</name>
    <dbReference type="NCBI Taxonomy" id="383855"/>
    <lineage>
        <taxon>Eukaryota</taxon>
        <taxon>Fungi</taxon>
        <taxon>Dikarya</taxon>
        <taxon>Ascomycota</taxon>
        <taxon>Pezizomycotina</taxon>
        <taxon>Dothideomycetes</taxon>
        <taxon>Dothideomycetidae</taxon>
        <taxon>Mycosphaerellales</taxon>
        <taxon>Mycosphaerellaceae</taxon>
        <taxon>Pseudocercospora</taxon>
    </lineage>
</organism>
<dbReference type="Proteomes" id="UP000016932">
    <property type="component" value="Unassembled WGS sequence"/>
</dbReference>
<protein>
    <submittedName>
        <fullName evidence="2">Uncharacterized protein</fullName>
    </submittedName>
</protein>
<dbReference type="RefSeq" id="XP_007925622.1">
    <property type="nucleotide sequence ID" value="XM_007927431.1"/>
</dbReference>
<reference evidence="2 3" key="1">
    <citation type="journal article" date="2012" name="PLoS Pathog.">
        <title>Diverse lifestyles and strategies of plant pathogenesis encoded in the genomes of eighteen Dothideomycetes fungi.</title>
        <authorList>
            <person name="Ohm R.A."/>
            <person name="Feau N."/>
            <person name="Henrissat B."/>
            <person name="Schoch C.L."/>
            <person name="Horwitz B.A."/>
            <person name="Barry K.W."/>
            <person name="Condon B.J."/>
            <person name="Copeland A.C."/>
            <person name="Dhillon B."/>
            <person name="Glaser F."/>
            <person name="Hesse C.N."/>
            <person name="Kosti I."/>
            <person name="LaButti K."/>
            <person name="Lindquist E.A."/>
            <person name="Lucas S."/>
            <person name="Salamov A.A."/>
            <person name="Bradshaw R.E."/>
            <person name="Ciuffetti L."/>
            <person name="Hamelin R.C."/>
            <person name="Kema G.H.J."/>
            <person name="Lawrence C."/>
            <person name="Scott J.A."/>
            <person name="Spatafora J.W."/>
            <person name="Turgeon B.G."/>
            <person name="de Wit P.J.G.M."/>
            <person name="Zhong S."/>
            <person name="Goodwin S.B."/>
            <person name="Grigoriev I.V."/>
        </authorList>
    </citation>
    <scope>NUCLEOTIDE SEQUENCE [LARGE SCALE GENOMIC DNA]</scope>
    <source>
        <strain evidence="2 3">CIRAD86</strain>
    </source>
</reference>
<evidence type="ECO:0000313" key="3">
    <source>
        <dbReference type="Proteomes" id="UP000016932"/>
    </source>
</evidence>
<feature type="region of interest" description="Disordered" evidence="1">
    <location>
        <begin position="1"/>
        <end position="59"/>
    </location>
</feature>
<feature type="region of interest" description="Disordered" evidence="1">
    <location>
        <begin position="90"/>
        <end position="144"/>
    </location>
</feature>
<dbReference type="GeneID" id="19333111"/>
<dbReference type="AlphaFoldDB" id="M3B761"/>
<evidence type="ECO:0000256" key="1">
    <source>
        <dbReference type="SAM" id="MobiDB-lite"/>
    </source>
</evidence>
<evidence type="ECO:0000313" key="2">
    <source>
        <dbReference type="EMBL" id="EME85157.1"/>
    </source>
</evidence>
<feature type="region of interest" description="Disordered" evidence="1">
    <location>
        <begin position="303"/>
        <end position="339"/>
    </location>
</feature>
<gene>
    <name evidence="2" type="ORF">MYCFIDRAFT_174003</name>
</gene>